<dbReference type="PROSITE" id="PS00211">
    <property type="entry name" value="ABC_TRANSPORTER_1"/>
    <property type="match status" value="1"/>
</dbReference>
<dbReference type="PANTHER" id="PTHR42798">
    <property type="entry name" value="LIPOPROTEIN-RELEASING SYSTEM ATP-BINDING PROTEIN LOLD"/>
    <property type="match status" value="1"/>
</dbReference>
<dbReference type="InterPro" id="IPR017911">
    <property type="entry name" value="MacB-like_ATP-bd"/>
</dbReference>
<evidence type="ECO:0000313" key="7">
    <source>
        <dbReference type="Proteomes" id="UP000198619"/>
    </source>
</evidence>
<feature type="domain" description="ABC transporter" evidence="5">
    <location>
        <begin position="4"/>
        <end position="224"/>
    </location>
</feature>
<dbReference type="Proteomes" id="UP000198619">
    <property type="component" value="Unassembled WGS sequence"/>
</dbReference>
<dbReference type="OrthoDB" id="9802264at2"/>
<dbReference type="SUPFAM" id="SSF52540">
    <property type="entry name" value="P-loop containing nucleoside triphosphate hydrolases"/>
    <property type="match status" value="1"/>
</dbReference>
<keyword evidence="4 6" id="KW-0067">ATP-binding</keyword>
<dbReference type="Pfam" id="PF00005">
    <property type="entry name" value="ABC_tran"/>
    <property type="match status" value="1"/>
</dbReference>
<dbReference type="InterPro" id="IPR003439">
    <property type="entry name" value="ABC_transporter-like_ATP-bd"/>
</dbReference>
<proteinExistence type="inferred from homology"/>
<keyword evidence="7" id="KW-1185">Reference proteome</keyword>
<accession>A0A1I0ZNZ9</accession>
<dbReference type="FunFam" id="3.40.50.300:FF:000032">
    <property type="entry name" value="Export ABC transporter ATP-binding protein"/>
    <property type="match status" value="1"/>
</dbReference>
<evidence type="ECO:0000256" key="4">
    <source>
        <dbReference type="ARBA" id="ARBA00022840"/>
    </source>
</evidence>
<organism evidence="6 7">
    <name type="scientific">Clostridium frigidicarnis</name>
    <dbReference type="NCBI Taxonomy" id="84698"/>
    <lineage>
        <taxon>Bacteria</taxon>
        <taxon>Bacillati</taxon>
        <taxon>Bacillota</taxon>
        <taxon>Clostridia</taxon>
        <taxon>Eubacteriales</taxon>
        <taxon>Clostridiaceae</taxon>
        <taxon>Clostridium</taxon>
    </lineage>
</organism>
<gene>
    <name evidence="6" type="ORF">SAMN04488528_102240</name>
</gene>
<dbReference type="GO" id="GO:0022857">
    <property type="term" value="F:transmembrane transporter activity"/>
    <property type="evidence" value="ECO:0007669"/>
    <property type="project" value="UniProtKB-ARBA"/>
</dbReference>
<dbReference type="AlphaFoldDB" id="A0A1I0ZNZ9"/>
<sequence>MEILKAKNICKRYGAKDTNVTALDNVSISISKGEFVCILGESGSGKSTLLNILGSLDTPTSGSIFVDGVELLNESEENLSIFRRRKIGFIFQSYNLIPVLNVEENICLPVLLDNKKVDTGYIYDIIVTLGLKDRKKHLPSELSGGQKQRVAIARALANKPSILLADEPTGNLDSKNSKEVLKLLKLSIKKYNQTLLMITHNLEIAKEADRIITLSDGKIIRNEVNC</sequence>
<dbReference type="CDD" id="cd03255">
    <property type="entry name" value="ABC_MJ0796_LolCDE_FtsE"/>
    <property type="match status" value="1"/>
</dbReference>
<dbReference type="PANTHER" id="PTHR42798:SF6">
    <property type="entry name" value="CELL DIVISION ATP-BINDING PROTEIN FTSE"/>
    <property type="match status" value="1"/>
</dbReference>
<evidence type="ECO:0000259" key="5">
    <source>
        <dbReference type="PROSITE" id="PS50893"/>
    </source>
</evidence>
<dbReference type="SMART" id="SM00382">
    <property type="entry name" value="AAA"/>
    <property type="match status" value="1"/>
</dbReference>
<dbReference type="GO" id="GO:0098796">
    <property type="term" value="C:membrane protein complex"/>
    <property type="evidence" value="ECO:0007669"/>
    <property type="project" value="UniProtKB-ARBA"/>
</dbReference>
<keyword evidence="2" id="KW-0813">Transport</keyword>
<dbReference type="STRING" id="84698.SAMN04488528_102240"/>
<evidence type="ECO:0000256" key="1">
    <source>
        <dbReference type="ARBA" id="ARBA00005417"/>
    </source>
</evidence>
<dbReference type="InterPro" id="IPR017871">
    <property type="entry name" value="ABC_transporter-like_CS"/>
</dbReference>
<dbReference type="RefSeq" id="WP_090042070.1">
    <property type="nucleotide sequence ID" value="NZ_FOKI01000022.1"/>
</dbReference>
<keyword evidence="3" id="KW-0547">Nucleotide-binding</keyword>
<dbReference type="GO" id="GO:0016887">
    <property type="term" value="F:ATP hydrolysis activity"/>
    <property type="evidence" value="ECO:0007669"/>
    <property type="project" value="InterPro"/>
</dbReference>
<dbReference type="InterPro" id="IPR027417">
    <property type="entry name" value="P-loop_NTPase"/>
</dbReference>
<dbReference type="PROSITE" id="PS50893">
    <property type="entry name" value="ABC_TRANSPORTER_2"/>
    <property type="match status" value="1"/>
</dbReference>
<evidence type="ECO:0000256" key="2">
    <source>
        <dbReference type="ARBA" id="ARBA00022448"/>
    </source>
</evidence>
<dbReference type="EMBL" id="FOKI01000022">
    <property type="protein sequence ID" value="SFB26098.1"/>
    <property type="molecule type" value="Genomic_DNA"/>
</dbReference>
<name>A0A1I0ZNZ9_9CLOT</name>
<evidence type="ECO:0000313" key="6">
    <source>
        <dbReference type="EMBL" id="SFB26098.1"/>
    </source>
</evidence>
<dbReference type="Gene3D" id="3.40.50.300">
    <property type="entry name" value="P-loop containing nucleotide triphosphate hydrolases"/>
    <property type="match status" value="1"/>
</dbReference>
<dbReference type="GO" id="GO:0005524">
    <property type="term" value="F:ATP binding"/>
    <property type="evidence" value="ECO:0007669"/>
    <property type="project" value="UniProtKB-KW"/>
</dbReference>
<evidence type="ECO:0000256" key="3">
    <source>
        <dbReference type="ARBA" id="ARBA00022741"/>
    </source>
</evidence>
<dbReference type="InterPro" id="IPR003593">
    <property type="entry name" value="AAA+_ATPase"/>
</dbReference>
<reference evidence="6 7" key="1">
    <citation type="submission" date="2016-10" db="EMBL/GenBank/DDBJ databases">
        <authorList>
            <person name="de Groot N.N."/>
        </authorList>
    </citation>
    <scope>NUCLEOTIDE SEQUENCE [LARGE SCALE GENOMIC DNA]</scope>
    <source>
        <strain evidence="6 7">DSM 12271</strain>
    </source>
</reference>
<protein>
    <submittedName>
        <fullName evidence="6">Putative ABC transport system ATP-binding protein</fullName>
    </submittedName>
</protein>
<comment type="similarity">
    <text evidence="1">Belongs to the ABC transporter superfamily.</text>
</comment>